<evidence type="ECO:0000259" key="6">
    <source>
        <dbReference type="PROSITE" id="PS50835"/>
    </source>
</evidence>
<dbReference type="GO" id="GO:0002250">
    <property type="term" value="P:adaptive immune response"/>
    <property type="evidence" value="ECO:0007669"/>
    <property type="project" value="UniProtKB-KW"/>
</dbReference>
<dbReference type="GeneTree" id="ENSGT01150000289956"/>
<dbReference type="SMART" id="SM00406">
    <property type="entry name" value="IGv"/>
    <property type="match status" value="1"/>
</dbReference>
<feature type="domain" description="Ig-like" evidence="6">
    <location>
        <begin position="10"/>
        <end position="129"/>
    </location>
</feature>
<dbReference type="InterPro" id="IPR003599">
    <property type="entry name" value="Ig_sub"/>
</dbReference>
<dbReference type="SMART" id="SM00409">
    <property type="entry name" value="IG"/>
    <property type="match status" value="1"/>
</dbReference>
<evidence type="ECO:0000313" key="8">
    <source>
        <dbReference type="Proteomes" id="UP000001038"/>
    </source>
</evidence>
<reference evidence="7" key="3">
    <citation type="submission" date="2025-09" db="UniProtKB">
        <authorList>
            <consortium name="Ensembl"/>
        </authorList>
    </citation>
    <scope>IDENTIFICATION</scope>
    <source>
        <strain evidence="7">Hd-rR</strain>
    </source>
</reference>
<evidence type="ECO:0000313" key="7">
    <source>
        <dbReference type="Ensembl" id="ENSORLP00000039797.1"/>
    </source>
</evidence>
<reference evidence="7 8" key="1">
    <citation type="journal article" date="2007" name="Nature">
        <title>The medaka draft genome and insights into vertebrate genome evolution.</title>
        <authorList>
            <person name="Kasahara M."/>
            <person name="Naruse K."/>
            <person name="Sasaki S."/>
            <person name="Nakatani Y."/>
            <person name="Qu W."/>
            <person name="Ahsan B."/>
            <person name="Yamada T."/>
            <person name="Nagayasu Y."/>
            <person name="Doi K."/>
            <person name="Kasai Y."/>
            <person name="Jindo T."/>
            <person name="Kobayashi D."/>
            <person name="Shimada A."/>
            <person name="Toyoda A."/>
            <person name="Kuroki Y."/>
            <person name="Fujiyama A."/>
            <person name="Sasaki T."/>
            <person name="Shimizu A."/>
            <person name="Asakawa S."/>
            <person name="Shimizu N."/>
            <person name="Hashimoto S."/>
            <person name="Yang J."/>
            <person name="Lee Y."/>
            <person name="Matsushima K."/>
            <person name="Sugano S."/>
            <person name="Sakaizumi M."/>
            <person name="Narita T."/>
            <person name="Ohishi K."/>
            <person name="Haga S."/>
            <person name="Ohta F."/>
            <person name="Nomoto H."/>
            <person name="Nogata K."/>
            <person name="Morishita T."/>
            <person name="Endo T."/>
            <person name="Shin-I T."/>
            <person name="Takeda H."/>
            <person name="Morishita S."/>
            <person name="Kohara Y."/>
        </authorList>
    </citation>
    <scope>NUCLEOTIDE SEQUENCE [LARGE SCALE GENOMIC DNA]</scope>
    <source>
        <strain evidence="7 8">Hd-rR</strain>
    </source>
</reference>
<dbReference type="Gene3D" id="2.60.40.10">
    <property type="entry name" value="Immunoglobulins"/>
    <property type="match status" value="1"/>
</dbReference>
<dbReference type="InterPro" id="IPR036179">
    <property type="entry name" value="Ig-like_dom_sf"/>
</dbReference>
<evidence type="ECO:0000256" key="3">
    <source>
        <dbReference type="ARBA" id="ARBA00023170"/>
    </source>
</evidence>
<dbReference type="Ensembl" id="ENSORLT00000045993.1">
    <property type="protein sequence ID" value="ENSORLP00000039797.1"/>
    <property type="gene ID" value="ENSORLG00000022429.1"/>
</dbReference>
<dbReference type="PANTHER" id="PTHR19367">
    <property type="entry name" value="T-CELL RECEPTOR ALPHA CHAIN V REGION"/>
    <property type="match status" value="1"/>
</dbReference>
<reference evidence="7" key="2">
    <citation type="submission" date="2025-08" db="UniProtKB">
        <authorList>
            <consortium name="Ensembl"/>
        </authorList>
    </citation>
    <scope>IDENTIFICATION</scope>
    <source>
        <strain evidence="7">Hd-rR</strain>
    </source>
</reference>
<dbReference type="InterPro" id="IPR007110">
    <property type="entry name" value="Ig-like_dom"/>
</dbReference>
<keyword evidence="8" id="KW-1185">Reference proteome</keyword>
<keyword evidence="3" id="KW-0675">Receptor</keyword>
<dbReference type="InterPro" id="IPR013783">
    <property type="entry name" value="Ig-like_fold"/>
</dbReference>
<dbReference type="SUPFAM" id="SSF48726">
    <property type="entry name" value="Immunoglobulin"/>
    <property type="match status" value="1"/>
</dbReference>
<evidence type="ECO:0000256" key="4">
    <source>
        <dbReference type="ARBA" id="ARBA00023319"/>
    </source>
</evidence>
<proteinExistence type="predicted"/>
<organism evidence="7 8">
    <name type="scientific">Oryzias latipes</name>
    <name type="common">Japanese rice fish</name>
    <name type="synonym">Japanese killifish</name>
    <dbReference type="NCBI Taxonomy" id="8090"/>
    <lineage>
        <taxon>Eukaryota</taxon>
        <taxon>Metazoa</taxon>
        <taxon>Chordata</taxon>
        <taxon>Craniata</taxon>
        <taxon>Vertebrata</taxon>
        <taxon>Euteleostomi</taxon>
        <taxon>Actinopterygii</taxon>
        <taxon>Neopterygii</taxon>
        <taxon>Teleostei</taxon>
        <taxon>Neoteleostei</taxon>
        <taxon>Acanthomorphata</taxon>
        <taxon>Ovalentaria</taxon>
        <taxon>Atherinomorphae</taxon>
        <taxon>Beloniformes</taxon>
        <taxon>Adrianichthyidae</taxon>
        <taxon>Oryziinae</taxon>
        <taxon>Oryzias</taxon>
    </lineage>
</organism>
<evidence type="ECO:0000256" key="2">
    <source>
        <dbReference type="ARBA" id="ARBA00023130"/>
    </source>
</evidence>
<accession>A0A3B3I7J7</accession>
<dbReference type="AlphaFoldDB" id="A0A3B3I7J7"/>
<name>A0A3B3I7J7_ORYLA</name>
<evidence type="ECO:0000256" key="5">
    <source>
        <dbReference type="ARBA" id="ARBA00043266"/>
    </source>
</evidence>
<dbReference type="Proteomes" id="UP000001038">
    <property type="component" value="Chromosome 17"/>
</dbReference>
<dbReference type="Pfam" id="PF07686">
    <property type="entry name" value="V-set"/>
    <property type="match status" value="1"/>
</dbReference>
<dbReference type="PANTHER" id="PTHR19367:SF18">
    <property type="entry name" value="T CELL RECEPTOR ALPHA VARIABLE 16"/>
    <property type="match status" value="1"/>
</dbReference>
<dbReference type="InterPro" id="IPR013106">
    <property type="entry name" value="Ig_V-set"/>
</dbReference>
<sequence length="142" mass="16079">MEPTGGKERPAVLSSPIKWLRVAQSNLSEWEWGCDLLKPLKDELMALEGDTVTLSCKYSGSVRYFYWYQQKSRLSPQFLIKEYSEVTEKTTDTSTELTITKLTLADTALYYCAVDTHAVFPATRHLPVAGIQVFTCSKQTTK</sequence>
<keyword evidence="4" id="KW-0393">Immunoglobulin domain</keyword>
<keyword evidence="1" id="KW-0732">Signal</keyword>
<keyword evidence="2" id="KW-1064">Adaptive immunity</keyword>
<protein>
    <recommendedName>
        <fullName evidence="6">Ig-like domain-containing protein</fullName>
    </recommendedName>
</protein>
<keyword evidence="5" id="KW-0391">Immunity</keyword>
<dbReference type="InParanoid" id="A0A3B3I7J7"/>
<evidence type="ECO:0000256" key="1">
    <source>
        <dbReference type="ARBA" id="ARBA00022729"/>
    </source>
</evidence>
<dbReference type="GO" id="GO:0042101">
    <property type="term" value="C:T cell receptor complex"/>
    <property type="evidence" value="ECO:0007669"/>
    <property type="project" value="UniProtKB-KW"/>
</dbReference>
<dbReference type="InterPro" id="IPR051287">
    <property type="entry name" value="TCR_variable_region"/>
</dbReference>
<dbReference type="PROSITE" id="PS50835">
    <property type="entry name" value="IG_LIKE"/>
    <property type="match status" value="1"/>
</dbReference>
<keyword evidence="5" id="KW-1279">T cell receptor</keyword>